<dbReference type="RefSeq" id="WP_078930754.1">
    <property type="nucleotide sequence ID" value="NZ_FUXC01000004.1"/>
</dbReference>
<dbReference type="Proteomes" id="UP000190395">
    <property type="component" value="Unassembled WGS sequence"/>
</dbReference>
<dbReference type="STRING" id="225004.SAMN02745152_01003"/>
<dbReference type="PANTHER" id="PTHR30087:SF1">
    <property type="entry name" value="HYPOTHETICAL CYTOSOLIC PROTEIN"/>
    <property type="match status" value="1"/>
</dbReference>
<accession>A0A1T4MUI5</accession>
<dbReference type="GeneID" id="303367256"/>
<name>A0A1T4MUI5_9SPIR</name>
<sequence>MNILVSACLLGFDVKYDGGNNGSILPEETFERLKKIANIIPVCAECMGGLSCPRSPCEISGEKVIDSQGNDRTLQFKKGAQQVLKAAKMFGCSFALLKEKSPSCGSGKIYDGSFSHKIIDGNGITTDLLLKNGIKVFGETQIEELFESLRLAKAPLQLSFAF</sequence>
<gene>
    <name evidence="1" type="ORF">SAMN02745152_01003</name>
</gene>
<keyword evidence="2" id="KW-1185">Reference proteome</keyword>
<organism evidence="1 2">
    <name type="scientific">Treponema berlinense</name>
    <dbReference type="NCBI Taxonomy" id="225004"/>
    <lineage>
        <taxon>Bacteria</taxon>
        <taxon>Pseudomonadati</taxon>
        <taxon>Spirochaetota</taxon>
        <taxon>Spirochaetia</taxon>
        <taxon>Spirochaetales</taxon>
        <taxon>Treponemataceae</taxon>
        <taxon>Treponema</taxon>
    </lineage>
</organism>
<evidence type="ECO:0000313" key="1">
    <source>
        <dbReference type="EMBL" id="SJZ70308.1"/>
    </source>
</evidence>
<proteinExistence type="predicted"/>
<dbReference type="InterPro" id="IPR007553">
    <property type="entry name" value="2-thiour_desulf"/>
</dbReference>
<protein>
    <submittedName>
        <fullName evidence="1">Uncharacterized conserved protein YbbK, DUF523 family</fullName>
    </submittedName>
</protein>
<evidence type="ECO:0000313" key="2">
    <source>
        <dbReference type="Proteomes" id="UP000190395"/>
    </source>
</evidence>
<dbReference type="Pfam" id="PF04463">
    <property type="entry name" value="2-thiour_desulf"/>
    <property type="match status" value="1"/>
</dbReference>
<dbReference type="EMBL" id="FUXC01000004">
    <property type="protein sequence ID" value="SJZ70308.1"/>
    <property type="molecule type" value="Genomic_DNA"/>
</dbReference>
<reference evidence="1 2" key="1">
    <citation type="submission" date="2017-02" db="EMBL/GenBank/DDBJ databases">
        <authorList>
            <person name="Peterson S.W."/>
        </authorList>
    </citation>
    <scope>NUCLEOTIDE SEQUENCE [LARGE SCALE GENOMIC DNA]</scope>
    <source>
        <strain evidence="1 2">ATCC BAA-909</strain>
    </source>
</reference>
<dbReference type="AlphaFoldDB" id="A0A1T4MUI5"/>
<dbReference type="OrthoDB" id="9797779at2"/>
<dbReference type="PANTHER" id="PTHR30087">
    <property type="entry name" value="INNER MEMBRANE PROTEIN"/>
    <property type="match status" value="1"/>
</dbReference>